<gene>
    <name evidence="8" type="ORF">CKAN_01375500</name>
</gene>
<proteinExistence type="predicted"/>
<keyword evidence="3" id="KW-0611">Plant defense</keyword>
<comment type="caution">
    <text evidence="8">The sequence shown here is derived from an EMBL/GenBank/DDBJ whole genome shotgun (WGS) entry which is preliminary data.</text>
</comment>
<dbReference type="Pfam" id="PF00931">
    <property type="entry name" value="NB-ARC"/>
    <property type="match status" value="1"/>
</dbReference>
<dbReference type="PANTHER" id="PTHR23155:SF1232">
    <property type="entry name" value="OS09G0270700 PROTEIN"/>
    <property type="match status" value="1"/>
</dbReference>
<evidence type="ECO:0000256" key="3">
    <source>
        <dbReference type="ARBA" id="ARBA00022821"/>
    </source>
</evidence>
<evidence type="ECO:0000256" key="2">
    <source>
        <dbReference type="ARBA" id="ARBA00022741"/>
    </source>
</evidence>
<dbReference type="InterPro" id="IPR058922">
    <property type="entry name" value="WHD_DRP"/>
</dbReference>
<dbReference type="InterPro" id="IPR032675">
    <property type="entry name" value="LRR_dom_sf"/>
</dbReference>
<dbReference type="OrthoDB" id="67933at2759"/>
<feature type="domain" description="Disease resistance N-terminal" evidence="5">
    <location>
        <begin position="5"/>
        <end position="89"/>
    </location>
</feature>
<feature type="domain" description="Disease resistance protein winged helix" evidence="6">
    <location>
        <begin position="432"/>
        <end position="502"/>
    </location>
</feature>
<dbReference type="Gene3D" id="3.80.10.10">
    <property type="entry name" value="Ribonuclease Inhibitor"/>
    <property type="match status" value="1"/>
</dbReference>
<dbReference type="GO" id="GO:0043531">
    <property type="term" value="F:ADP binding"/>
    <property type="evidence" value="ECO:0007669"/>
    <property type="project" value="InterPro"/>
</dbReference>
<dbReference type="SUPFAM" id="SSF52540">
    <property type="entry name" value="P-loop containing nucleoside triphosphate hydrolases"/>
    <property type="match status" value="1"/>
</dbReference>
<organism evidence="8 9">
    <name type="scientific">Cinnamomum micranthum f. kanehirae</name>
    <dbReference type="NCBI Taxonomy" id="337451"/>
    <lineage>
        <taxon>Eukaryota</taxon>
        <taxon>Viridiplantae</taxon>
        <taxon>Streptophyta</taxon>
        <taxon>Embryophyta</taxon>
        <taxon>Tracheophyta</taxon>
        <taxon>Spermatophyta</taxon>
        <taxon>Magnoliopsida</taxon>
        <taxon>Magnoliidae</taxon>
        <taxon>Laurales</taxon>
        <taxon>Lauraceae</taxon>
        <taxon>Cinnamomum</taxon>
    </lineage>
</organism>
<dbReference type="PANTHER" id="PTHR23155">
    <property type="entry name" value="DISEASE RESISTANCE PROTEIN RP"/>
    <property type="match status" value="1"/>
</dbReference>
<dbReference type="PRINTS" id="PR00364">
    <property type="entry name" value="DISEASERSIST"/>
</dbReference>
<evidence type="ECO:0000259" key="6">
    <source>
        <dbReference type="Pfam" id="PF23559"/>
    </source>
</evidence>
<dbReference type="GO" id="GO:0098542">
    <property type="term" value="P:defense response to other organism"/>
    <property type="evidence" value="ECO:0007669"/>
    <property type="project" value="TreeGrafter"/>
</dbReference>
<dbReference type="InterPro" id="IPR038005">
    <property type="entry name" value="RX-like_CC"/>
</dbReference>
<sequence length="905" mass="103829">MAETAVGFLLKTLGSLVQQEASLLQGLPNNLNEIKLDLDSMRSFLKDSDRRSSSEDGVRTWVGQVREVTYKVEDMIDMYMYYVAEQHRGEGFIRRGLRKIVLRPNRYWYKHEIASELLAIKSEIRSISERSKQYKFIEEGSTSKMTVDGENWQRSRDYLRFISDEDIVGITQSKDFLINRLTEVRPERVVLSVVGMGGLGKTTLVTKVCNSSQVKDHFDCCAWITVSQTYKVDELLRSMIKELHKSNEEVVPDGISNMSIGDLIESVIKCLENKRYVVVLDDVWDAIVWKDIQVAFPNNGCGGRVIITTRKDDVSSFFGDKNVLRLEPLGNEDALVLFCKKAFSNESCPLELKPHAERLVQKCEGLPLAITAIGGLMSKKEKSSLEWKKVEDNLSWQLSSKVSELERMKNILLLSYGDMPYNLKCCFLYCSLFPEDYAIPRKRLIRLWVAEGFIEECGEYTLEEVAAEYINDLICRSMLQAVEDIFKVRKLVRMHDVLRELALSIGREEKFCNVHVAKEDIQSNEARRLSLYNCTGSIQSSTCHLRSLMLFPSEIPSLSFKSIASSIKLLRVLDLQGSSINSVPDVIVELFNIRYLSLRDTNVEKLPKSIGRLWNLQTLDIRGSKIKRLPKGVEKLKKLRHLFSYRFRRGDFDFYDFAQAPTGICNLKCLQTLQCIGANDEVVENVGKLTQLRKLTIRDVQSFHGGKLSASLQKLKSLLMLQVKATSGEEMLRLDTMLHPPTHLENLQLSGRLERLPPWIRSLEDLKRVSLHWSQLNEDPFTLLQGLRNLVLIELTNAYVGNELCIRRGSFLKLKSLSFIKLPRLDRICIEEESMSCIERITVFKCPELKSAPEGIQYLTSLQVLYLRDMPGEFLMKIRQDRGVNLQHIPKIIHYNSIERAHESF</sequence>
<dbReference type="Pfam" id="PF23559">
    <property type="entry name" value="WHD_DRP"/>
    <property type="match status" value="1"/>
</dbReference>
<dbReference type="STRING" id="337451.A0A443P2F2"/>
<dbReference type="InterPro" id="IPR027417">
    <property type="entry name" value="P-loop_NTPase"/>
</dbReference>
<accession>A0A443P2F2</accession>
<dbReference type="InterPro" id="IPR042197">
    <property type="entry name" value="Apaf_helical"/>
</dbReference>
<dbReference type="Gene3D" id="1.10.8.430">
    <property type="entry name" value="Helical domain of apoptotic protease-activating factors"/>
    <property type="match status" value="1"/>
</dbReference>
<evidence type="ECO:0000259" key="7">
    <source>
        <dbReference type="Pfam" id="PF23598"/>
    </source>
</evidence>
<evidence type="ECO:0000256" key="1">
    <source>
        <dbReference type="ARBA" id="ARBA00022737"/>
    </source>
</evidence>
<dbReference type="CDD" id="cd14798">
    <property type="entry name" value="RX-CC_like"/>
    <property type="match status" value="1"/>
</dbReference>
<evidence type="ECO:0000259" key="4">
    <source>
        <dbReference type="Pfam" id="PF00931"/>
    </source>
</evidence>
<dbReference type="SUPFAM" id="SSF52058">
    <property type="entry name" value="L domain-like"/>
    <property type="match status" value="1"/>
</dbReference>
<dbReference type="InterPro" id="IPR041118">
    <property type="entry name" value="Rx_N"/>
</dbReference>
<dbReference type="Gene3D" id="1.10.10.10">
    <property type="entry name" value="Winged helix-like DNA-binding domain superfamily/Winged helix DNA-binding domain"/>
    <property type="match status" value="1"/>
</dbReference>
<evidence type="ECO:0000313" key="9">
    <source>
        <dbReference type="Proteomes" id="UP000283530"/>
    </source>
</evidence>
<dbReference type="InterPro" id="IPR044974">
    <property type="entry name" value="Disease_R_plants"/>
</dbReference>
<dbReference type="EMBL" id="QPKB01000005">
    <property type="protein sequence ID" value="RWR84919.1"/>
    <property type="molecule type" value="Genomic_DNA"/>
</dbReference>
<dbReference type="Proteomes" id="UP000283530">
    <property type="component" value="Unassembled WGS sequence"/>
</dbReference>
<feature type="domain" description="Disease resistance R13L4/SHOC-2-like LRR" evidence="7">
    <location>
        <begin position="544"/>
        <end position="864"/>
    </location>
</feature>
<dbReference type="InterPro" id="IPR002182">
    <property type="entry name" value="NB-ARC"/>
</dbReference>
<feature type="domain" description="NB-ARC" evidence="4">
    <location>
        <begin position="172"/>
        <end position="347"/>
    </location>
</feature>
<protein>
    <submittedName>
        <fullName evidence="8">Disease resistance protein RPM1-like protein</fullName>
    </submittedName>
</protein>
<evidence type="ECO:0000313" key="8">
    <source>
        <dbReference type="EMBL" id="RWR84919.1"/>
    </source>
</evidence>
<dbReference type="Pfam" id="PF18052">
    <property type="entry name" value="Rx_N"/>
    <property type="match status" value="1"/>
</dbReference>
<dbReference type="InterPro" id="IPR036388">
    <property type="entry name" value="WH-like_DNA-bd_sf"/>
</dbReference>
<dbReference type="AlphaFoldDB" id="A0A443P2F2"/>
<dbReference type="FunFam" id="1.10.10.10:FF:000322">
    <property type="entry name" value="Probable disease resistance protein At1g63360"/>
    <property type="match status" value="1"/>
</dbReference>
<name>A0A443P2F2_9MAGN</name>
<dbReference type="Gene3D" id="1.20.5.4130">
    <property type="match status" value="1"/>
</dbReference>
<dbReference type="FunFam" id="3.40.50.300:FF:001091">
    <property type="entry name" value="Probable disease resistance protein At1g61300"/>
    <property type="match status" value="1"/>
</dbReference>
<keyword evidence="9" id="KW-1185">Reference proteome</keyword>
<keyword evidence="1" id="KW-0677">Repeat</keyword>
<reference evidence="8 9" key="1">
    <citation type="journal article" date="2019" name="Nat. Plants">
        <title>Stout camphor tree genome fills gaps in understanding of flowering plant genome evolution.</title>
        <authorList>
            <person name="Chaw S.M."/>
            <person name="Liu Y.C."/>
            <person name="Wu Y.W."/>
            <person name="Wang H.Y."/>
            <person name="Lin C.I."/>
            <person name="Wu C.S."/>
            <person name="Ke H.M."/>
            <person name="Chang L.Y."/>
            <person name="Hsu C.Y."/>
            <person name="Yang H.T."/>
            <person name="Sudianto E."/>
            <person name="Hsu M.H."/>
            <person name="Wu K.P."/>
            <person name="Wang L.N."/>
            <person name="Leebens-Mack J.H."/>
            <person name="Tsai I.J."/>
        </authorList>
    </citation>
    <scope>NUCLEOTIDE SEQUENCE [LARGE SCALE GENOMIC DNA]</scope>
    <source>
        <strain evidence="9">cv. Chaw 1501</strain>
        <tissue evidence="8">Young leaves</tissue>
    </source>
</reference>
<evidence type="ECO:0000259" key="5">
    <source>
        <dbReference type="Pfam" id="PF18052"/>
    </source>
</evidence>
<keyword evidence="2" id="KW-0547">Nucleotide-binding</keyword>
<dbReference type="Gene3D" id="3.40.50.300">
    <property type="entry name" value="P-loop containing nucleotide triphosphate hydrolases"/>
    <property type="match status" value="1"/>
</dbReference>
<dbReference type="InterPro" id="IPR055414">
    <property type="entry name" value="LRR_R13L4/SHOC2-like"/>
</dbReference>
<dbReference type="Pfam" id="PF23598">
    <property type="entry name" value="LRR_14"/>
    <property type="match status" value="1"/>
</dbReference>